<accession>A0A8X7TX53</accession>
<comment type="caution">
    <text evidence="1">The sequence shown here is derived from an EMBL/GenBank/DDBJ whole genome shotgun (WGS) entry which is preliminary data.</text>
</comment>
<evidence type="ECO:0000313" key="2">
    <source>
        <dbReference type="Proteomes" id="UP000886595"/>
    </source>
</evidence>
<name>A0A8X7TX53_BRACI</name>
<dbReference type="EMBL" id="JAAMPC010000015">
    <property type="protein sequence ID" value="KAG2258000.1"/>
    <property type="molecule type" value="Genomic_DNA"/>
</dbReference>
<dbReference type="AlphaFoldDB" id="A0A8X7TX53"/>
<gene>
    <name evidence="1" type="ORF">Bca52824_077294</name>
</gene>
<organism evidence="1 2">
    <name type="scientific">Brassica carinata</name>
    <name type="common">Ethiopian mustard</name>
    <name type="synonym">Abyssinian cabbage</name>
    <dbReference type="NCBI Taxonomy" id="52824"/>
    <lineage>
        <taxon>Eukaryota</taxon>
        <taxon>Viridiplantae</taxon>
        <taxon>Streptophyta</taxon>
        <taxon>Embryophyta</taxon>
        <taxon>Tracheophyta</taxon>
        <taxon>Spermatophyta</taxon>
        <taxon>Magnoliopsida</taxon>
        <taxon>eudicotyledons</taxon>
        <taxon>Gunneridae</taxon>
        <taxon>Pentapetalae</taxon>
        <taxon>rosids</taxon>
        <taxon>malvids</taxon>
        <taxon>Brassicales</taxon>
        <taxon>Brassicaceae</taxon>
        <taxon>Brassiceae</taxon>
        <taxon>Brassica</taxon>
    </lineage>
</organism>
<evidence type="ECO:0000313" key="1">
    <source>
        <dbReference type="EMBL" id="KAG2258000.1"/>
    </source>
</evidence>
<reference evidence="1 2" key="1">
    <citation type="submission" date="2020-02" db="EMBL/GenBank/DDBJ databases">
        <authorList>
            <person name="Ma Q."/>
            <person name="Huang Y."/>
            <person name="Song X."/>
            <person name="Pei D."/>
        </authorList>
    </citation>
    <scope>NUCLEOTIDE SEQUENCE [LARGE SCALE GENOMIC DNA]</scope>
    <source>
        <strain evidence="1">Sxm20200214</strain>
        <tissue evidence="1">Leaf</tissue>
    </source>
</reference>
<proteinExistence type="predicted"/>
<keyword evidence="2" id="KW-1185">Reference proteome</keyword>
<sequence length="66" mass="7553">MDGVQPIRERDQRMDQPYDVLSALDGGHPTFTHFPTDKQVLWFRQFASSTGIPMRRSLSITTSSIK</sequence>
<protein>
    <submittedName>
        <fullName evidence="1">Uncharacterized protein</fullName>
    </submittedName>
</protein>
<dbReference type="Proteomes" id="UP000886595">
    <property type="component" value="Unassembled WGS sequence"/>
</dbReference>